<dbReference type="PANTHER" id="PTHR47723:SF22">
    <property type="entry name" value="RNASE H TYPE-1 DOMAIN-CONTAINING PROTEIN"/>
    <property type="match status" value="1"/>
</dbReference>
<dbReference type="PROSITE" id="PS50879">
    <property type="entry name" value="RNASE_H_1"/>
    <property type="match status" value="1"/>
</dbReference>
<dbReference type="InterPro" id="IPR012337">
    <property type="entry name" value="RNaseH-like_sf"/>
</dbReference>
<dbReference type="InterPro" id="IPR053151">
    <property type="entry name" value="RNase_H-like"/>
</dbReference>
<evidence type="ECO:0000259" key="1">
    <source>
        <dbReference type="PROSITE" id="PS50879"/>
    </source>
</evidence>
<dbReference type="CDD" id="cd09276">
    <property type="entry name" value="Rnase_HI_RT_non_LTR"/>
    <property type="match status" value="1"/>
</dbReference>
<dbReference type="GO" id="GO:0003676">
    <property type="term" value="F:nucleic acid binding"/>
    <property type="evidence" value="ECO:0007669"/>
    <property type="project" value="InterPro"/>
</dbReference>
<dbReference type="AlphaFoldDB" id="A0A8X6V9D0"/>
<dbReference type="EMBL" id="BMAU01021214">
    <property type="protein sequence ID" value="GFX99677.1"/>
    <property type="molecule type" value="Genomic_DNA"/>
</dbReference>
<dbReference type="GO" id="GO:0004523">
    <property type="term" value="F:RNA-DNA hybrid ribonuclease activity"/>
    <property type="evidence" value="ECO:0007669"/>
    <property type="project" value="InterPro"/>
</dbReference>
<dbReference type="InterPro" id="IPR002156">
    <property type="entry name" value="RNaseH_domain"/>
</dbReference>
<proteinExistence type="predicted"/>
<accession>A0A8X6V9D0</accession>
<gene>
    <name evidence="2" type="primary">AVEN_222575_1</name>
    <name evidence="2" type="ORF">TNCV_3053341</name>
</gene>
<dbReference type="Gene3D" id="3.30.420.10">
    <property type="entry name" value="Ribonuclease H-like superfamily/Ribonuclease H"/>
    <property type="match status" value="1"/>
</dbReference>
<sequence>MALGDSLPQINLGVQSETQGGHQTFKHMCSSYNEQHRTSAYLHAWINNRRLMKHSPFSYARTLNLPSSDVEPHSLSFTGAGLELDGIYFHDQLLTSGTKRSKIPALVNQLALETINGIPQSSLKIYTDGSRGEKGISGSGVYIPTPSGALEFKIKNPNYCSVFRSELIAIRRDLQCAAQLEDRFQEIWILTDSRASIQHLANWGDIGDQTSLEIPSLLHDLSSGHSIHFKWIPSHVGIEGNERADFLARTAAVEGVIPRGNLTFSEISTISKLELNRQIKIPPSHAWYFAKCPGESFRFSSRPLQSTYSRFLSGHTRALRFSNGQKTFPERHWCSSGDASPNHILLCLGFKKGRGPLRPTAVFRFFTDFRIHGDCLALLGSTEISQKKKKKKEIICAVFLHKQNEIF</sequence>
<organism evidence="2 3">
    <name type="scientific">Trichonephila clavipes</name>
    <name type="common">Golden silk orbweaver</name>
    <name type="synonym">Nephila clavipes</name>
    <dbReference type="NCBI Taxonomy" id="2585209"/>
    <lineage>
        <taxon>Eukaryota</taxon>
        <taxon>Metazoa</taxon>
        <taxon>Ecdysozoa</taxon>
        <taxon>Arthropoda</taxon>
        <taxon>Chelicerata</taxon>
        <taxon>Arachnida</taxon>
        <taxon>Araneae</taxon>
        <taxon>Araneomorphae</taxon>
        <taxon>Entelegynae</taxon>
        <taxon>Araneoidea</taxon>
        <taxon>Nephilidae</taxon>
        <taxon>Trichonephila</taxon>
    </lineage>
</organism>
<feature type="domain" description="RNase H type-1" evidence="1">
    <location>
        <begin position="119"/>
        <end position="253"/>
    </location>
</feature>
<comment type="caution">
    <text evidence="2">The sequence shown here is derived from an EMBL/GenBank/DDBJ whole genome shotgun (WGS) entry which is preliminary data.</text>
</comment>
<dbReference type="Pfam" id="PF00075">
    <property type="entry name" value="RNase_H"/>
    <property type="match status" value="1"/>
</dbReference>
<protein>
    <submittedName>
        <fullName evidence="2">RNase H domain-containing protein</fullName>
    </submittedName>
</protein>
<dbReference type="PANTHER" id="PTHR47723">
    <property type="entry name" value="OS05G0353850 PROTEIN"/>
    <property type="match status" value="1"/>
</dbReference>
<dbReference type="InterPro" id="IPR036397">
    <property type="entry name" value="RNaseH_sf"/>
</dbReference>
<dbReference type="SUPFAM" id="SSF53098">
    <property type="entry name" value="Ribonuclease H-like"/>
    <property type="match status" value="1"/>
</dbReference>
<name>A0A8X6V9D0_TRICX</name>
<keyword evidence="3" id="KW-1185">Reference proteome</keyword>
<reference evidence="2" key="1">
    <citation type="submission" date="2020-08" db="EMBL/GenBank/DDBJ databases">
        <title>Multicomponent nature underlies the extraordinary mechanical properties of spider dragline silk.</title>
        <authorList>
            <person name="Kono N."/>
            <person name="Nakamura H."/>
            <person name="Mori M."/>
            <person name="Yoshida Y."/>
            <person name="Ohtoshi R."/>
            <person name="Malay A.D."/>
            <person name="Moran D.A.P."/>
            <person name="Tomita M."/>
            <person name="Numata K."/>
            <person name="Arakawa K."/>
        </authorList>
    </citation>
    <scope>NUCLEOTIDE SEQUENCE</scope>
</reference>
<evidence type="ECO:0000313" key="3">
    <source>
        <dbReference type="Proteomes" id="UP000887159"/>
    </source>
</evidence>
<evidence type="ECO:0000313" key="2">
    <source>
        <dbReference type="EMBL" id="GFX99677.1"/>
    </source>
</evidence>
<dbReference type="Proteomes" id="UP000887159">
    <property type="component" value="Unassembled WGS sequence"/>
</dbReference>